<dbReference type="EMBL" id="JAAALK010000080">
    <property type="protein sequence ID" value="KAG8095254.1"/>
    <property type="molecule type" value="Genomic_DNA"/>
</dbReference>
<dbReference type="AlphaFoldDB" id="A0A8J5WV18"/>
<organism evidence="2 3">
    <name type="scientific">Zizania palustris</name>
    <name type="common">Northern wild rice</name>
    <dbReference type="NCBI Taxonomy" id="103762"/>
    <lineage>
        <taxon>Eukaryota</taxon>
        <taxon>Viridiplantae</taxon>
        <taxon>Streptophyta</taxon>
        <taxon>Embryophyta</taxon>
        <taxon>Tracheophyta</taxon>
        <taxon>Spermatophyta</taxon>
        <taxon>Magnoliopsida</taxon>
        <taxon>Liliopsida</taxon>
        <taxon>Poales</taxon>
        <taxon>Poaceae</taxon>
        <taxon>BOP clade</taxon>
        <taxon>Oryzoideae</taxon>
        <taxon>Oryzeae</taxon>
        <taxon>Zizaniinae</taxon>
        <taxon>Zizania</taxon>
    </lineage>
</organism>
<evidence type="ECO:0000256" key="1">
    <source>
        <dbReference type="SAM" id="MobiDB-lite"/>
    </source>
</evidence>
<comment type="caution">
    <text evidence="2">The sequence shown here is derived from an EMBL/GenBank/DDBJ whole genome shotgun (WGS) entry which is preliminary data.</text>
</comment>
<feature type="compositionally biased region" description="Basic and acidic residues" evidence="1">
    <location>
        <begin position="65"/>
        <end position="74"/>
    </location>
</feature>
<feature type="region of interest" description="Disordered" evidence="1">
    <location>
        <begin position="50"/>
        <end position="89"/>
    </location>
</feature>
<keyword evidence="3" id="KW-1185">Reference proteome</keyword>
<reference evidence="2" key="2">
    <citation type="submission" date="2021-02" db="EMBL/GenBank/DDBJ databases">
        <authorList>
            <person name="Kimball J.A."/>
            <person name="Haas M.W."/>
            <person name="Macchietto M."/>
            <person name="Kono T."/>
            <person name="Duquette J."/>
            <person name="Shao M."/>
        </authorList>
    </citation>
    <scope>NUCLEOTIDE SEQUENCE</scope>
    <source>
        <tissue evidence="2">Fresh leaf tissue</tissue>
    </source>
</reference>
<accession>A0A8J5WV18</accession>
<gene>
    <name evidence="2" type="ORF">GUJ93_ZPchr0012g21654</name>
</gene>
<evidence type="ECO:0000313" key="2">
    <source>
        <dbReference type="EMBL" id="KAG8095254.1"/>
    </source>
</evidence>
<proteinExistence type="predicted"/>
<evidence type="ECO:0000313" key="3">
    <source>
        <dbReference type="Proteomes" id="UP000729402"/>
    </source>
</evidence>
<name>A0A8J5WV18_ZIZPA</name>
<reference evidence="2" key="1">
    <citation type="journal article" date="2021" name="bioRxiv">
        <title>Whole Genome Assembly and Annotation of Northern Wild Rice, Zizania palustris L., Supports a Whole Genome Duplication in the Zizania Genus.</title>
        <authorList>
            <person name="Haas M."/>
            <person name="Kono T."/>
            <person name="Macchietto M."/>
            <person name="Millas R."/>
            <person name="McGilp L."/>
            <person name="Shao M."/>
            <person name="Duquette J."/>
            <person name="Hirsch C.N."/>
            <person name="Kimball J."/>
        </authorList>
    </citation>
    <scope>NUCLEOTIDE SEQUENCE</scope>
    <source>
        <tissue evidence="2">Fresh leaf tissue</tissue>
    </source>
</reference>
<protein>
    <submittedName>
        <fullName evidence="2">Uncharacterized protein</fullName>
    </submittedName>
</protein>
<dbReference type="Proteomes" id="UP000729402">
    <property type="component" value="Unassembled WGS sequence"/>
</dbReference>
<sequence length="89" mass="9930">MAPETRCSDGRRQCGRGAEAIRDDNRCHASFSGEWGRGARFGEEWGRAQEAKRLRVSRSATARGEGGDLTRDQEVVVSQAKSDKWYQSP</sequence>